<dbReference type="Proteomes" id="UP001232755">
    <property type="component" value="Unassembled WGS sequence"/>
</dbReference>
<sequence>MPISPEARRQRAQLACATRYGRIEAAEDAARQFKVTRLAEHIQEAVDTAPLPTPEEMTRLRHLLRPRP</sequence>
<accession>A0ABU0QHQ2</accession>
<comment type="caution">
    <text evidence="1">The sequence shown here is derived from an EMBL/GenBank/DDBJ whole genome shotgun (WGS) entry which is preliminary data.</text>
</comment>
<name>A0ABU0QHQ2_9ACTN</name>
<organism evidence="1 2">
    <name type="scientific">Streptomyces africanus</name>
    <dbReference type="NCBI Taxonomy" id="231024"/>
    <lineage>
        <taxon>Bacteria</taxon>
        <taxon>Bacillati</taxon>
        <taxon>Actinomycetota</taxon>
        <taxon>Actinomycetes</taxon>
        <taxon>Kitasatosporales</taxon>
        <taxon>Streptomycetaceae</taxon>
        <taxon>Streptomyces</taxon>
    </lineage>
</organism>
<gene>
    <name evidence="1" type="ORF">QF034_001137</name>
</gene>
<dbReference type="EMBL" id="JAUSYP010000001">
    <property type="protein sequence ID" value="MDQ0746906.1"/>
    <property type="molecule type" value="Genomic_DNA"/>
</dbReference>
<protein>
    <submittedName>
        <fullName evidence="1">Uncharacterized protein</fullName>
    </submittedName>
</protein>
<proteinExistence type="predicted"/>
<keyword evidence="2" id="KW-1185">Reference proteome</keyword>
<evidence type="ECO:0000313" key="2">
    <source>
        <dbReference type="Proteomes" id="UP001232755"/>
    </source>
</evidence>
<evidence type="ECO:0000313" key="1">
    <source>
        <dbReference type="EMBL" id="MDQ0746906.1"/>
    </source>
</evidence>
<dbReference type="RefSeq" id="WP_307173897.1">
    <property type="nucleotide sequence ID" value="NZ_JAUSYP010000001.1"/>
</dbReference>
<reference evidence="1 2" key="1">
    <citation type="submission" date="2023-07" db="EMBL/GenBank/DDBJ databases">
        <title>Comparative genomics of wheat-associated soil bacteria to identify genetic determinants of phenazine resistance.</title>
        <authorList>
            <person name="Mouncey N."/>
        </authorList>
    </citation>
    <scope>NUCLEOTIDE SEQUENCE [LARGE SCALE GENOMIC DNA]</scope>
    <source>
        <strain evidence="1 2">B3I12</strain>
    </source>
</reference>